<proteinExistence type="predicted"/>
<sequence>MDLTQRVNPIQTFITSNFHVNNSLAFFDEPSVQILHAIMLEDGASPQCDDGSVSFIFYESWQKHYQLPYNIIESFMWAVKKHIQHGDVMAAIAVTPISESRASHSHHTVRCGSYNGSYHKETRVQTLDWMALADTLVNLASDPFSFAA</sequence>
<evidence type="ECO:0000313" key="2">
    <source>
        <dbReference type="Proteomes" id="UP000291338"/>
    </source>
</evidence>
<dbReference type="AlphaFoldDB" id="A0A4Q7IGR6"/>
<gene>
    <name evidence="1" type="ORF">C1E23_20695</name>
</gene>
<accession>A0A4Q7IGR6</accession>
<evidence type="ECO:0000313" key="1">
    <source>
        <dbReference type="EMBL" id="RZQ51224.1"/>
    </source>
</evidence>
<protein>
    <submittedName>
        <fullName evidence="1">Uncharacterized protein</fullName>
    </submittedName>
</protein>
<comment type="caution">
    <text evidence="1">The sequence shown here is derived from an EMBL/GenBank/DDBJ whole genome shotgun (WGS) entry which is preliminary data.</text>
</comment>
<organism evidence="1 2">
    <name type="scientific">Pseudoalteromonas phenolica</name>
    <dbReference type="NCBI Taxonomy" id="161398"/>
    <lineage>
        <taxon>Bacteria</taxon>
        <taxon>Pseudomonadati</taxon>
        <taxon>Pseudomonadota</taxon>
        <taxon>Gammaproteobacteria</taxon>
        <taxon>Alteromonadales</taxon>
        <taxon>Pseudoalteromonadaceae</taxon>
        <taxon>Pseudoalteromonas</taxon>
    </lineage>
</organism>
<dbReference type="Proteomes" id="UP000291338">
    <property type="component" value="Unassembled WGS sequence"/>
</dbReference>
<dbReference type="EMBL" id="PPSX01000128">
    <property type="protein sequence ID" value="RZQ51224.1"/>
    <property type="molecule type" value="Genomic_DNA"/>
</dbReference>
<name>A0A4Q7IGR6_9GAMM</name>
<reference evidence="1 2" key="1">
    <citation type="submission" date="2018-01" db="EMBL/GenBank/DDBJ databases">
        <title>Co-occurrence of chitin degradation, pigmentation and bioactivity in marine Pseudoalteromonas.</title>
        <authorList>
            <person name="Paulsen S."/>
            <person name="Gram L."/>
            <person name="Machado H."/>
        </authorList>
    </citation>
    <scope>NUCLEOTIDE SEQUENCE [LARGE SCALE GENOMIC DNA]</scope>
    <source>
        <strain evidence="1 2">S3898</strain>
    </source>
</reference>
<dbReference type="RefSeq" id="WP_130257358.1">
    <property type="nucleotide sequence ID" value="NZ_PPSX01000128.1"/>
</dbReference>